<dbReference type="GeneID" id="81364892"/>
<dbReference type="RefSeq" id="XP_056494494.1">
    <property type="nucleotide sequence ID" value="XM_056625912.1"/>
</dbReference>
<keyword evidence="2" id="KW-1185">Reference proteome</keyword>
<dbReference type="OrthoDB" id="6354873at2759"/>
<dbReference type="Proteomes" id="UP001147747">
    <property type="component" value="Unassembled WGS sequence"/>
</dbReference>
<evidence type="ECO:0000313" key="1">
    <source>
        <dbReference type="EMBL" id="KAJ5414648.1"/>
    </source>
</evidence>
<name>A0A9X0BF06_9EURO</name>
<reference evidence="1" key="1">
    <citation type="submission" date="2022-12" db="EMBL/GenBank/DDBJ databases">
        <authorList>
            <person name="Petersen C."/>
        </authorList>
    </citation>
    <scope>NUCLEOTIDE SEQUENCE</scope>
    <source>
        <strain evidence="1">IBT 29677</strain>
    </source>
</reference>
<organism evidence="1 2">
    <name type="scientific">Penicillium cosmopolitanum</name>
    <dbReference type="NCBI Taxonomy" id="1131564"/>
    <lineage>
        <taxon>Eukaryota</taxon>
        <taxon>Fungi</taxon>
        <taxon>Dikarya</taxon>
        <taxon>Ascomycota</taxon>
        <taxon>Pezizomycotina</taxon>
        <taxon>Eurotiomycetes</taxon>
        <taxon>Eurotiomycetidae</taxon>
        <taxon>Eurotiales</taxon>
        <taxon>Aspergillaceae</taxon>
        <taxon>Penicillium</taxon>
    </lineage>
</organism>
<gene>
    <name evidence="1" type="ORF">N7509_001275</name>
</gene>
<dbReference type="EMBL" id="JAPZBU010000003">
    <property type="protein sequence ID" value="KAJ5414648.1"/>
    <property type="molecule type" value="Genomic_DNA"/>
</dbReference>
<comment type="caution">
    <text evidence="1">The sequence shown here is derived from an EMBL/GenBank/DDBJ whole genome shotgun (WGS) entry which is preliminary data.</text>
</comment>
<dbReference type="AlphaFoldDB" id="A0A9X0BF06"/>
<proteinExistence type="predicted"/>
<evidence type="ECO:0000313" key="2">
    <source>
        <dbReference type="Proteomes" id="UP001147747"/>
    </source>
</evidence>
<protein>
    <submittedName>
        <fullName evidence="1">Uncharacterized protein</fullName>
    </submittedName>
</protein>
<accession>A0A9X0BF06</accession>
<reference evidence="1" key="2">
    <citation type="journal article" date="2023" name="IMA Fungus">
        <title>Comparative genomic study of the Penicillium genus elucidates a diverse pangenome and 15 lateral gene transfer events.</title>
        <authorList>
            <person name="Petersen C."/>
            <person name="Sorensen T."/>
            <person name="Nielsen M.R."/>
            <person name="Sondergaard T.E."/>
            <person name="Sorensen J.L."/>
            <person name="Fitzpatrick D.A."/>
            <person name="Frisvad J.C."/>
            <person name="Nielsen K.L."/>
        </authorList>
    </citation>
    <scope>NUCLEOTIDE SEQUENCE</scope>
    <source>
        <strain evidence="1">IBT 29677</strain>
    </source>
</reference>
<sequence>MSNPKDSMKSTWRTDKTQWGIPHKILNHANVFHEDLTRPIPVHAKTDKLPHLPDWQSHRWILIHASIPLAIHQLWLHFTNTPFHPIIAFIFYYQASRFFAFRQLRSMRELGHQYGYLDGDKHARDGVPDVGVGKTLLSIFQIPSYHSFNIQSDFSSKYHYTALQSTSGSTGITD</sequence>